<keyword evidence="2" id="KW-0732">Signal</keyword>
<comment type="similarity">
    <text evidence="1">Belongs to the MEMO1 family.</text>
</comment>
<gene>
    <name evidence="3" type="ORF">GSI_06713</name>
</gene>
<dbReference type="OrthoDB" id="417112at2759"/>
<dbReference type="AlphaFoldDB" id="A0A2G8SE28"/>
<organism evidence="3 4">
    <name type="scientific">Ganoderma sinense ZZ0214-1</name>
    <dbReference type="NCBI Taxonomy" id="1077348"/>
    <lineage>
        <taxon>Eukaryota</taxon>
        <taxon>Fungi</taxon>
        <taxon>Dikarya</taxon>
        <taxon>Basidiomycota</taxon>
        <taxon>Agaricomycotina</taxon>
        <taxon>Agaricomycetes</taxon>
        <taxon>Polyporales</taxon>
        <taxon>Polyporaceae</taxon>
        <taxon>Ganoderma</taxon>
    </lineage>
</organism>
<dbReference type="NCBIfam" id="TIGR04336">
    <property type="entry name" value="AmmeMemoSam_B"/>
    <property type="match status" value="1"/>
</dbReference>
<comment type="caution">
    <text evidence="3">The sequence shown here is derived from an EMBL/GenBank/DDBJ whole genome shotgun (WGS) entry which is preliminary data.</text>
</comment>
<evidence type="ECO:0000256" key="1">
    <source>
        <dbReference type="ARBA" id="ARBA00006315"/>
    </source>
</evidence>
<evidence type="ECO:0000313" key="3">
    <source>
        <dbReference type="EMBL" id="PIL32009.1"/>
    </source>
</evidence>
<evidence type="ECO:0008006" key="5">
    <source>
        <dbReference type="Google" id="ProtNLM"/>
    </source>
</evidence>
<dbReference type="InterPro" id="IPR002737">
    <property type="entry name" value="MEMO1_fam"/>
</dbReference>
<feature type="chain" id="PRO_5013735347" description="AmmeMemoRadiSam system protein B" evidence="2">
    <location>
        <begin position="19"/>
        <end position="174"/>
    </location>
</feature>
<evidence type="ECO:0000256" key="2">
    <source>
        <dbReference type="SAM" id="SignalP"/>
    </source>
</evidence>
<protein>
    <recommendedName>
        <fullName evidence="5">AmmeMemoRadiSam system protein B</fullName>
    </recommendedName>
</protein>
<sequence length="174" mass="19018">MFQADTIIIRVLICIVWAMPTPSGKIWLNRRREVQSALCGTCHQTDHSGSSSCGCLRLVQVSIPDIAAADGLASTTSYPPFASRSLQLLRICFRARRPTMASRQATHADSWYTGNPTKLDQELSSWLQDVNAVAKDEYKPPVPGTKAIIAPHAGYSYSGRAAAWAYKSIDTTGM</sequence>
<dbReference type="EMBL" id="AYKW01000012">
    <property type="protein sequence ID" value="PIL32009.1"/>
    <property type="molecule type" value="Genomic_DNA"/>
</dbReference>
<accession>A0A2G8SE28</accession>
<proteinExistence type="inferred from homology"/>
<feature type="signal peptide" evidence="2">
    <location>
        <begin position="1"/>
        <end position="18"/>
    </location>
</feature>
<dbReference type="PANTHER" id="PTHR11060:SF0">
    <property type="entry name" value="PROTEIN MEMO1"/>
    <property type="match status" value="1"/>
</dbReference>
<keyword evidence="4" id="KW-1185">Reference proteome</keyword>
<dbReference type="PANTHER" id="PTHR11060">
    <property type="entry name" value="PROTEIN MEMO1"/>
    <property type="match status" value="1"/>
</dbReference>
<dbReference type="STRING" id="1077348.A0A2G8SE28"/>
<dbReference type="Pfam" id="PF01875">
    <property type="entry name" value="Memo"/>
    <property type="match status" value="1"/>
</dbReference>
<dbReference type="Gene3D" id="3.40.830.10">
    <property type="entry name" value="LigB-like"/>
    <property type="match status" value="1"/>
</dbReference>
<name>A0A2G8SE28_9APHY</name>
<reference evidence="3 4" key="1">
    <citation type="journal article" date="2015" name="Sci. Rep.">
        <title>Chromosome-level genome map provides insights into diverse defense mechanisms in the medicinal fungus Ganoderma sinense.</title>
        <authorList>
            <person name="Zhu Y."/>
            <person name="Xu J."/>
            <person name="Sun C."/>
            <person name="Zhou S."/>
            <person name="Xu H."/>
            <person name="Nelson D.R."/>
            <person name="Qian J."/>
            <person name="Song J."/>
            <person name="Luo H."/>
            <person name="Xiang L."/>
            <person name="Li Y."/>
            <person name="Xu Z."/>
            <person name="Ji A."/>
            <person name="Wang L."/>
            <person name="Lu S."/>
            <person name="Hayward A."/>
            <person name="Sun W."/>
            <person name="Li X."/>
            <person name="Schwartz D.C."/>
            <person name="Wang Y."/>
            <person name="Chen S."/>
        </authorList>
    </citation>
    <scope>NUCLEOTIDE SEQUENCE [LARGE SCALE GENOMIC DNA]</scope>
    <source>
        <strain evidence="3 4">ZZ0214-1</strain>
    </source>
</reference>
<evidence type="ECO:0000313" key="4">
    <source>
        <dbReference type="Proteomes" id="UP000230002"/>
    </source>
</evidence>
<dbReference type="Proteomes" id="UP000230002">
    <property type="component" value="Unassembled WGS sequence"/>
</dbReference>